<accession>A0A3N1XEU5</accession>
<dbReference type="RefSeq" id="WP_123610391.1">
    <property type="nucleotide sequence ID" value="NZ_RJVG01000011.1"/>
</dbReference>
<dbReference type="OrthoDB" id="9799749at2"/>
<evidence type="ECO:0000256" key="3">
    <source>
        <dbReference type="ARBA" id="ARBA00022723"/>
    </source>
</evidence>
<evidence type="ECO:0000259" key="7">
    <source>
        <dbReference type="PROSITE" id="PS50905"/>
    </source>
</evidence>
<protein>
    <submittedName>
        <fullName evidence="8">Rubrerythrin</fullName>
    </submittedName>
</protein>
<evidence type="ECO:0000256" key="4">
    <source>
        <dbReference type="ARBA" id="ARBA00022982"/>
    </source>
</evidence>
<evidence type="ECO:0000313" key="9">
    <source>
        <dbReference type="Proteomes" id="UP000273083"/>
    </source>
</evidence>
<dbReference type="InterPro" id="IPR009078">
    <property type="entry name" value="Ferritin-like_SF"/>
</dbReference>
<dbReference type="PROSITE" id="PS50903">
    <property type="entry name" value="RUBREDOXIN_LIKE"/>
    <property type="match status" value="1"/>
</dbReference>
<keyword evidence="4" id="KW-0249">Electron transport</keyword>
<dbReference type="InterPro" id="IPR009040">
    <property type="entry name" value="Ferritin-like_diiron"/>
</dbReference>
<dbReference type="InterPro" id="IPR024934">
    <property type="entry name" value="Rubredoxin-like_dom"/>
</dbReference>
<organism evidence="8 9">
    <name type="scientific">Mobilisporobacter senegalensis</name>
    <dbReference type="NCBI Taxonomy" id="1329262"/>
    <lineage>
        <taxon>Bacteria</taxon>
        <taxon>Bacillati</taxon>
        <taxon>Bacillota</taxon>
        <taxon>Clostridia</taxon>
        <taxon>Lachnospirales</taxon>
        <taxon>Lachnospiraceae</taxon>
        <taxon>Mobilisporobacter</taxon>
    </lineage>
</organism>
<dbReference type="PROSITE" id="PS50905">
    <property type="entry name" value="FERRITIN_LIKE"/>
    <property type="match status" value="1"/>
</dbReference>
<sequence length="178" mass="20275">MEFQESQTYKNLQNLYLMKLITGAKYQIYADKARDDGYIQIGNIFDVTAGNEIEHAIIWLRRLNNGVLPNTLTNLLESSQSDINLVELQQEYANVASTEGFEDIASLLYGIANIDMNHDLRFRTLAENVQNNEVFCKEETTLWVCTVCGNIMGGDCAPEICPICGYPQAYYQTFTERF</sequence>
<dbReference type="GO" id="GO:0005506">
    <property type="term" value="F:iron ion binding"/>
    <property type="evidence" value="ECO:0007669"/>
    <property type="project" value="InterPro"/>
</dbReference>
<dbReference type="GO" id="GO:0016491">
    <property type="term" value="F:oxidoreductase activity"/>
    <property type="evidence" value="ECO:0007669"/>
    <property type="project" value="InterPro"/>
</dbReference>
<comment type="caution">
    <text evidence="8">The sequence shown here is derived from an EMBL/GenBank/DDBJ whole genome shotgun (WGS) entry which is preliminary data.</text>
</comment>
<proteinExistence type="predicted"/>
<reference evidence="8 9" key="1">
    <citation type="submission" date="2018-11" db="EMBL/GenBank/DDBJ databases">
        <title>Genomic Encyclopedia of Type Strains, Phase IV (KMG-IV): sequencing the most valuable type-strain genomes for metagenomic binning, comparative biology and taxonomic classification.</title>
        <authorList>
            <person name="Goeker M."/>
        </authorList>
    </citation>
    <scope>NUCLEOTIDE SEQUENCE [LARGE SCALE GENOMIC DNA]</scope>
    <source>
        <strain evidence="8 9">DSM 26537</strain>
    </source>
</reference>
<evidence type="ECO:0000313" key="8">
    <source>
        <dbReference type="EMBL" id="ROR25243.1"/>
    </source>
</evidence>
<dbReference type="Gene3D" id="1.20.1260.10">
    <property type="match status" value="1"/>
</dbReference>
<dbReference type="PANTHER" id="PTHR43865">
    <property type="entry name" value="RUBRERYTHRIN-RELATED"/>
    <property type="match status" value="1"/>
</dbReference>
<dbReference type="InterPro" id="IPR052364">
    <property type="entry name" value="Rubrerythrin"/>
</dbReference>
<keyword evidence="3" id="KW-0479">Metal-binding</keyword>
<evidence type="ECO:0000259" key="6">
    <source>
        <dbReference type="PROSITE" id="PS50903"/>
    </source>
</evidence>
<comment type="cofactor">
    <cofactor evidence="1">
        <name>Fe(3+)</name>
        <dbReference type="ChEBI" id="CHEBI:29034"/>
    </cofactor>
</comment>
<dbReference type="Gene3D" id="2.20.28.10">
    <property type="match status" value="1"/>
</dbReference>
<dbReference type="CDD" id="cd00729">
    <property type="entry name" value="rubredoxin_SM"/>
    <property type="match status" value="1"/>
</dbReference>
<dbReference type="PANTHER" id="PTHR43865:SF1">
    <property type="entry name" value="RUBRERYTHRIN-RELATED"/>
    <property type="match status" value="1"/>
</dbReference>
<evidence type="ECO:0000256" key="5">
    <source>
        <dbReference type="ARBA" id="ARBA00023004"/>
    </source>
</evidence>
<evidence type="ECO:0000256" key="2">
    <source>
        <dbReference type="ARBA" id="ARBA00022448"/>
    </source>
</evidence>
<feature type="domain" description="Ferritin-like diiron" evidence="7">
    <location>
        <begin position="2"/>
        <end position="133"/>
    </location>
</feature>
<feature type="domain" description="Rubredoxin-like" evidence="6">
    <location>
        <begin position="140"/>
        <end position="174"/>
    </location>
</feature>
<dbReference type="Pfam" id="PF02915">
    <property type="entry name" value="Rubrerythrin"/>
    <property type="match status" value="1"/>
</dbReference>
<dbReference type="InterPro" id="IPR012347">
    <property type="entry name" value="Ferritin-like"/>
</dbReference>
<dbReference type="InterPro" id="IPR003251">
    <property type="entry name" value="Rr_diiron-bd_dom"/>
</dbReference>
<dbReference type="SUPFAM" id="SSF57802">
    <property type="entry name" value="Rubredoxin-like"/>
    <property type="match status" value="1"/>
</dbReference>
<keyword evidence="5" id="KW-0408">Iron</keyword>
<keyword evidence="9" id="KW-1185">Reference proteome</keyword>
<dbReference type="AlphaFoldDB" id="A0A3N1XEU5"/>
<dbReference type="Pfam" id="PF21349">
    <property type="entry name" value="RUBY_RBDX"/>
    <property type="match status" value="1"/>
</dbReference>
<dbReference type="SUPFAM" id="SSF47240">
    <property type="entry name" value="Ferritin-like"/>
    <property type="match status" value="1"/>
</dbReference>
<dbReference type="EMBL" id="RJVG01000011">
    <property type="protein sequence ID" value="ROR25243.1"/>
    <property type="molecule type" value="Genomic_DNA"/>
</dbReference>
<name>A0A3N1XEU5_9FIRM</name>
<keyword evidence="2" id="KW-0813">Transport</keyword>
<dbReference type="Proteomes" id="UP000273083">
    <property type="component" value="Unassembled WGS sequence"/>
</dbReference>
<evidence type="ECO:0000256" key="1">
    <source>
        <dbReference type="ARBA" id="ARBA00001965"/>
    </source>
</evidence>
<dbReference type="InterPro" id="IPR048574">
    <property type="entry name" value="RUBY_RBDX"/>
</dbReference>
<gene>
    <name evidence="8" type="ORF">EDD66_1113</name>
</gene>